<dbReference type="Proteomes" id="UP000198619">
    <property type="component" value="Unassembled WGS sequence"/>
</dbReference>
<evidence type="ECO:0000313" key="3">
    <source>
        <dbReference type="EMBL" id="SFA80025.1"/>
    </source>
</evidence>
<protein>
    <submittedName>
        <fullName evidence="3">Phage late control gene D protein (GPD)</fullName>
    </submittedName>
</protein>
<gene>
    <name evidence="3" type="ORF">SAMN04488528_100341</name>
</gene>
<feature type="transmembrane region" description="Helical" evidence="2">
    <location>
        <begin position="497"/>
        <end position="515"/>
    </location>
</feature>
<dbReference type="EMBL" id="FOKI01000003">
    <property type="protein sequence ID" value="SFA80025.1"/>
    <property type="molecule type" value="Genomic_DNA"/>
</dbReference>
<proteinExistence type="predicted"/>
<evidence type="ECO:0000256" key="2">
    <source>
        <dbReference type="SAM" id="Phobius"/>
    </source>
</evidence>
<keyword evidence="2" id="KW-0472">Membrane</keyword>
<evidence type="ECO:0000256" key="1">
    <source>
        <dbReference type="SAM" id="MobiDB-lite"/>
    </source>
</evidence>
<keyword evidence="4" id="KW-1185">Reference proteome</keyword>
<dbReference type="OrthoDB" id="1878078at2"/>
<feature type="region of interest" description="Disordered" evidence="1">
    <location>
        <begin position="468"/>
        <end position="490"/>
    </location>
</feature>
<keyword evidence="2" id="KW-1133">Transmembrane helix</keyword>
<dbReference type="RefSeq" id="WP_090038553.1">
    <property type="nucleotide sequence ID" value="NZ_FOKI01000003.1"/>
</dbReference>
<accession>A0A1I0VUD7</accession>
<evidence type="ECO:0000313" key="4">
    <source>
        <dbReference type="Proteomes" id="UP000198619"/>
    </source>
</evidence>
<reference evidence="3 4" key="1">
    <citation type="submission" date="2016-10" db="EMBL/GenBank/DDBJ databases">
        <authorList>
            <person name="de Groot N.N."/>
        </authorList>
    </citation>
    <scope>NUCLEOTIDE SEQUENCE [LARGE SCALE GENOMIC DNA]</scope>
    <source>
        <strain evidence="3 4">DSM 12271</strain>
    </source>
</reference>
<dbReference type="SUPFAM" id="SSF69279">
    <property type="entry name" value="Phage tail proteins"/>
    <property type="match status" value="1"/>
</dbReference>
<dbReference type="Gene3D" id="2.30.110.50">
    <property type="match status" value="1"/>
</dbReference>
<dbReference type="AlphaFoldDB" id="A0A1I0VUD7"/>
<keyword evidence="2" id="KW-0812">Transmembrane</keyword>
<dbReference type="STRING" id="84698.SAMN04488528_100341"/>
<dbReference type="Pfam" id="PF05954">
    <property type="entry name" value="Phage_GPD"/>
    <property type="match status" value="1"/>
</dbReference>
<feature type="compositionally biased region" description="Basic and acidic residues" evidence="1">
    <location>
        <begin position="474"/>
        <end position="490"/>
    </location>
</feature>
<dbReference type="Gene3D" id="3.55.50.10">
    <property type="entry name" value="Baseplate protein-like domains"/>
    <property type="match status" value="1"/>
</dbReference>
<organism evidence="3 4">
    <name type="scientific">Clostridium frigidicarnis</name>
    <dbReference type="NCBI Taxonomy" id="84698"/>
    <lineage>
        <taxon>Bacteria</taxon>
        <taxon>Bacillati</taxon>
        <taxon>Bacillota</taxon>
        <taxon>Clostridia</taxon>
        <taxon>Eubacteriales</taxon>
        <taxon>Clostridiaceae</taxon>
        <taxon>Clostridium</taxon>
    </lineage>
</organism>
<name>A0A1I0VUD7_9CLOT</name>
<sequence length="779" mass="84694">MGGFHNLKVESPYNILSIENIKIKHKPNEHGYLYIKGIVDDSYNFAASISATSNDFVGLYEENGQTIFQGLVENIKTTNNNGIYYIELECISSSFLLDLEKKSRSFQDIDAKYQDIIEGVITKSSGSIFSNNIDENYKTGKTLVQYNETDWEFIKRIASEVNSVILCDIIEKRPKINFGLPNENKYTIEENIRYKVNKNLLAFKKAGGDDAGFHDTDFFSYEIESINKYMIGDEITFRNKKMYVSQLEAYMDKGILTYKYKLCRKKGIRQQKIHNNLLKGISLQGKVIETSGEKLKLHLDIDKEQSSNAAWFPFAPATSSAMYCMPKVGTFASLYFPNSAGENPSVTGCVRKNGGGCDKFQDPNKRCFGTEHGSELELTPSSINIKGGSKEPLNIKFEDGVGVTLTSHKKLKLDASEEISITGKNVLIKAESQLLTKKTGVESGISIENEYHFLSDNVMAEATDRTTYEPFDDEPQKGEAPKPVEPEKKEEKKGFSWGKLLVVAAAAVVIVASVATFGIGAAVLAGAVIGAAIGVASTAMSDKANNTQSSPGTYLENALKGALVGALVGAIMGPLGITGVGGSMLECGLFGGLDEYFGQVLGDRPFDPLAIANQFSLGAITAGIFHGLGKVGGKLVGKAKSWLGDGFSRINNLIERASSEGAGEAGWDMLKGGGYINGRRYSQHAMERMAPDTPQVRAELEKIAADLAKGKGLEPQTKAYSDFVKKYVDPRNIPPSVIEDAIKNTTSAPGKYADTFIHETGDVTVVVNGAGDVITVIPK</sequence>
<feature type="transmembrane region" description="Helical" evidence="2">
    <location>
        <begin position="561"/>
        <end position="585"/>
    </location>
</feature>